<evidence type="ECO:0000313" key="3">
    <source>
        <dbReference type="Proteomes" id="UP001500886"/>
    </source>
</evidence>
<protein>
    <submittedName>
        <fullName evidence="2">Transposase</fullName>
    </submittedName>
</protein>
<evidence type="ECO:0000259" key="1">
    <source>
        <dbReference type="Pfam" id="PF13546"/>
    </source>
</evidence>
<dbReference type="RefSeq" id="WP_344433816.1">
    <property type="nucleotide sequence ID" value="NZ_BAAASL010000004.1"/>
</dbReference>
<dbReference type="InterPro" id="IPR039365">
    <property type="entry name" value="IS701-like"/>
</dbReference>
<evidence type="ECO:0000313" key="2">
    <source>
        <dbReference type="EMBL" id="GAA2711392.1"/>
    </source>
</evidence>
<comment type="caution">
    <text evidence="2">The sequence shown here is derived from an EMBL/GenBank/DDBJ whole genome shotgun (WGS) entry which is preliminary data.</text>
</comment>
<dbReference type="Pfam" id="PF13546">
    <property type="entry name" value="DDE_5"/>
    <property type="match status" value="1"/>
</dbReference>
<reference evidence="2 3" key="1">
    <citation type="journal article" date="2019" name="Int. J. Syst. Evol. Microbiol.">
        <title>The Global Catalogue of Microorganisms (GCM) 10K type strain sequencing project: providing services to taxonomists for standard genome sequencing and annotation.</title>
        <authorList>
            <consortium name="The Broad Institute Genomics Platform"/>
            <consortium name="The Broad Institute Genome Sequencing Center for Infectious Disease"/>
            <person name="Wu L."/>
            <person name="Ma J."/>
        </authorList>
    </citation>
    <scope>NUCLEOTIDE SEQUENCE [LARGE SCALE GENOMIC DNA]</scope>
    <source>
        <strain evidence="2 3">JCM 4542</strain>
    </source>
</reference>
<proteinExistence type="predicted"/>
<dbReference type="InterPro" id="IPR038721">
    <property type="entry name" value="IS701-like_DDE_dom"/>
</dbReference>
<feature type="domain" description="Transposase IS701-like DDE" evidence="1">
    <location>
        <begin position="36"/>
        <end position="254"/>
    </location>
</feature>
<keyword evidence="3" id="KW-1185">Reference proteome</keyword>
<gene>
    <name evidence="2" type="ORF">GCM10010315_13150</name>
</gene>
<dbReference type="PANTHER" id="PTHR33627">
    <property type="entry name" value="TRANSPOSASE"/>
    <property type="match status" value="1"/>
</dbReference>
<dbReference type="PANTHER" id="PTHR33627:SF1">
    <property type="entry name" value="TRANSPOSASE"/>
    <property type="match status" value="1"/>
</dbReference>
<name>A0ABN3TML4_9ACTN</name>
<organism evidence="2 3">
    <name type="scientific">Streptomyces luteosporeus</name>
    <dbReference type="NCBI Taxonomy" id="173856"/>
    <lineage>
        <taxon>Bacteria</taxon>
        <taxon>Bacillati</taxon>
        <taxon>Actinomycetota</taxon>
        <taxon>Actinomycetes</taxon>
        <taxon>Kitasatosporales</taxon>
        <taxon>Streptomycetaceae</taxon>
        <taxon>Streptomyces</taxon>
    </lineage>
</organism>
<accession>A0ABN3TML4</accession>
<dbReference type="Proteomes" id="UP001500886">
    <property type="component" value="Unassembled WGS sequence"/>
</dbReference>
<dbReference type="EMBL" id="BAAASL010000004">
    <property type="protein sequence ID" value="GAA2711392.1"/>
    <property type="molecule type" value="Genomic_DNA"/>
</dbReference>
<sequence>MLNPDLRLAHPAPRIPASALRSGSQDAVLAELSSTLFTSLTRSDQCRKGMQYIRGLLRTPGRKSVRNIAATLAGEQVSEQNLHHFISASTWDWVPLRRALAHHLTGAFPPRAWVVRTMIIPKTGRHSVGVDKHYFPNLGQVLNAQRAVGVWAASEDVSAPVNWRLHLPKAWLKDDIRRSQVSIPDAADVETLTECVIEALRETSAEWELPLRPVVLDACEAHTATMFERLGAAGVPLLMRIRGDLLLDVADAALPVRGRRALSAQQIMGLAKDMRRPLVEAERAGGAARPRRFAAAVRVGLPPLSPAAAAREQLVLLGVGEEGGPWPGGLWLTNLTTTSPASLARLTRLTRKVDQDFTEIADRVGIRDFTGRSFGGWHRHVTLASAAHAVVALANGS</sequence>